<dbReference type="Pfam" id="PF05685">
    <property type="entry name" value="Uma2"/>
    <property type="match status" value="1"/>
</dbReference>
<dbReference type="PANTHER" id="PTHR36558">
    <property type="entry name" value="GLR1098 PROTEIN"/>
    <property type="match status" value="1"/>
</dbReference>
<name>A0A6J4RBY1_9ACTN</name>
<proteinExistence type="predicted"/>
<dbReference type="InterPro" id="IPR011335">
    <property type="entry name" value="Restrct_endonuc-II-like"/>
</dbReference>
<gene>
    <name evidence="2" type="ORF">AVDCRST_MAG58-3946</name>
</gene>
<dbReference type="EMBL" id="CADCVF010000080">
    <property type="protein sequence ID" value="CAA9469798.1"/>
    <property type="molecule type" value="Genomic_DNA"/>
</dbReference>
<dbReference type="InterPro" id="IPR008538">
    <property type="entry name" value="Uma2"/>
</dbReference>
<evidence type="ECO:0000259" key="1">
    <source>
        <dbReference type="Pfam" id="PF05685"/>
    </source>
</evidence>
<dbReference type="CDD" id="cd06260">
    <property type="entry name" value="DUF820-like"/>
    <property type="match status" value="1"/>
</dbReference>
<feature type="domain" description="Putative restriction endonuclease" evidence="1">
    <location>
        <begin position="3"/>
        <end position="104"/>
    </location>
</feature>
<dbReference type="Gene3D" id="3.90.1570.10">
    <property type="entry name" value="tt1808, chain A"/>
    <property type="match status" value="1"/>
</dbReference>
<protein>
    <recommendedName>
        <fullName evidence="1">Putative restriction endonuclease domain-containing protein</fullName>
    </recommendedName>
</protein>
<reference evidence="2" key="1">
    <citation type="submission" date="2020-02" db="EMBL/GenBank/DDBJ databases">
        <authorList>
            <person name="Meier V. D."/>
        </authorList>
    </citation>
    <scope>NUCLEOTIDE SEQUENCE</scope>
    <source>
        <strain evidence="2">AVDCRST_MAG58</strain>
    </source>
</reference>
<dbReference type="SUPFAM" id="SSF52980">
    <property type="entry name" value="Restriction endonuclease-like"/>
    <property type="match status" value="1"/>
</dbReference>
<accession>A0A6J4RBY1</accession>
<dbReference type="InterPro" id="IPR012296">
    <property type="entry name" value="Nuclease_put_TT1808"/>
</dbReference>
<dbReference type="PANTHER" id="PTHR36558:SF1">
    <property type="entry name" value="RESTRICTION ENDONUCLEASE DOMAIN-CONTAINING PROTEIN-RELATED"/>
    <property type="match status" value="1"/>
</dbReference>
<organism evidence="2">
    <name type="scientific">uncultured Rubrobacteraceae bacterium</name>
    <dbReference type="NCBI Taxonomy" id="349277"/>
    <lineage>
        <taxon>Bacteria</taxon>
        <taxon>Bacillati</taxon>
        <taxon>Actinomycetota</taxon>
        <taxon>Rubrobacteria</taxon>
        <taxon>Rubrobacterales</taxon>
        <taxon>Rubrobacteraceae</taxon>
        <taxon>environmental samples</taxon>
    </lineage>
</organism>
<dbReference type="AlphaFoldDB" id="A0A6J4RBY1"/>
<sequence>MKIPDTGLFTYPDLVLTCGSEMFADDKQDTLLNPLVIFEVLSDSTKAYDRGKKFEHYQSIGSLATYGLLAQDAPKIEWYGRQEDCRAWIYTEVHGTDAVVEIEAITCDLKLEDVYAKV</sequence>
<evidence type="ECO:0000313" key="2">
    <source>
        <dbReference type="EMBL" id="CAA9469798.1"/>
    </source>
</evidence>